<dbReference type="EMBL" id="CP000830">
    <property type="protein sequence ID" value="ABV94551.1"/>
    <property type="molecule type" value="Genomic_DNA"/>
</dbReference>
<comment type="catalytic activity">
    <reaction evidence="1">
        <text>2-phosphoglycolate + H2O = glycolate + phosphate</text>
        <dbReference type="Rhea" id="RHEA:14369"/>
        <dbReference type="ChEBI" id="CHEBI:15377"/>
        <dbReference type="ChEBI" id="CHEBI:29805"/>
        <dbReference type="ChEBI" id="CHEBI:43474"/>
        <dbReference type="ChEBI" id="CHEBI:58033"/>
        <dbReference type="EC" id="3.1.3.18"/>
    </reaction>
</comment>
<dbReference type="GO" id="GO:0008967">
    <property type="term" value="F:phosphoglycolate phosphatase activity"/>
    <property type="evidence" value="ECO:0007669"/>
    <property type="project" value="UniProtKB-EC"/>
</dbReference>
<dbReference type="Gene3D" id="1.10.150.240">
    <property type="entry name" value="Putative phosphatase, domain 2"/>
    <property type="match status" value="1"/>
</dbReference>
<gene>
    <name evidence="5" type="ordered locus">Dshi_2818</name>
</gene>
<comment type="similarity">
    <text evidence="3">Belongs to the HAD-like hydrolase superfamily. CbbY/CbbZ/Gph/YieH family.</text>
</comment>
<dbReference type="InterPro" id="IPR050155">
    <property type="entry name" value="HAD-like_hydrolase_sf"/>
</dbReference>
<organism evidence="5 6">
    <name type="scientific">Dinoroseobacter shibae (strain DSM 16493 / NCIMB 14021 / DFL 12)</name>
    <dbReference type="NCBI Taxonomy" id="398580"/>
    <lineage>
        <taxon>Bacteria</taxon>
        <taxon>Pseudomonadati</taxon>
        <taxon>Pseudomonadota</taxon>
        <taxon>Alphaproteobacteria</taxon>
        <taxon>Rhodobacterales</taxon>
        <taxon>Roseobacteraceae</taxon>
        <taxon>Dinoroseobacter</taxon>
    </lineage>
</organism>
<dbReference type="GO" id="GO:0006281">
    <property type="term" value="P:DNA repair"/>
    <property type="evidence" value="ECO:0007669"/>
    <property type="project" value="TreeGrafter"/>
</dbReference>
<comment type="pathway">
    <text evidence="2">Organic acid metabolism; glycolate biosynthesis; glycolate from 2-phosphoglycolate: step 1/1.</text>
</comment>
<dbReference type="KEGG" id="dsh:Dshi_2818"/>
<dbReference type="SFLD" id="SFLDG01129">
    <property type="entry name" value="C1.5:_HAD__Beta-PGM__Phosphata"/>
    <property type="match status" value="1"/>
</dbReference>
<dbReference type="InterPro" id="IPR023198">
    <property type="entry name" value="PGP-like_dom2"/>
</dbReference>
<dbReference type="EC" id="3.1.3.18" evidence="4"/>
<dbReference type="SFLD" id="SFLDS00003">
    <property type="entry name" value="Haloacid_Dehalogenase"/>
    <property type="match status" value="1"/>
</dbReference>
<dbReference type="CDD" id="cd01427">
    <property type="entry name" value="HAD_like"/>
    <property type="match status" value="1"/>
</dbReference>
<keyword evidence="6" id="KW-1185">Reference proteome</keyword>
<keyword evidence="5" id="KW-0378">Hydrolase</keyword>
<proteinExistence type="inferred from homology"/>
<evidence type="ECO:0000256" key="4">
    <source>
        <dbReference type="ARBA" id="ARBA00013078"/>
    </source>
</evidence>
<dbReference type="AlphaFoldDB" id="A8LJ56"/>
<dbReference type="PANTHER" id="PTHR43434:SF1">
    <property type="entry name" value="PHOSPHOGLYCOLATE PHOSPHATASE"/>
    <property type="match status" value="1"/>
</dbReference>
<dbReference type="Proteomes" id="UP000006833">
    <property type="component" value="Chromosome"/>
</dbReference>
<dbReference type="STRING" id="398580.Dshi_2818"/>
<dbReference type="RefSeq" id="WP_012179479.1">
    <property type="nucleotide sequence ID" value="NC_009952.1"/>
</dbReference>
<sequence length="240" mass="25622">MLRAIIFDKDGTLFDFHETWSGWAADALLHLAGGDGALAMRLADAVGYDLMLRQFHPDSPAIAGTSAEIAVLLTPHLPEREEEDVLLELQARANTVTLAEAAPLPPLMDWLAARHLLLGLATNDSEEGARAHLGDAGVLDHFDLVLGYDSGFGAKPDPGMLLAFCDQFGLAPHEVAMVGDSLHDLRAGRAAGMRTIGVLSGVAPAEELAPMSDRVLPHVGHLPDWVGEQRLPVRARQALA</sequence>
<dbReference type="Gene3D" id="3.40.50.1000">
    <property type="entry name" value="HAD superfamily/HAD-like"/>
    <property type="match status" value="1"/>
</dbReference>
<dbReference type="NCBIfam" id="TIGR01549">
    <property type="entry name" value="HAD-SF-IA-v1"/>
    <property type="match status" value="1"/>
</dbReference>
<dbReference type="InterPro" id="IPR006439">
    <property type="entry name" value="HAD-SF_hydro_IA"/>
</dbReference>
<dbReference type="SUPFAM" id="SSF56784">
    <property type="entry name" value="HAD-like"/>
    <property type="match status" value="1"/>
</dbReference>
<reference evidence="6" key="1">
    <citation type="journal article" date="2010" name="ISME J.">
        <title>The complete genome sequence of the algal symbiont Dinoroseobacter shibae: a hitchhiker's guide to life in the sea.</title>
        <authorList>
            <person name="Wagner-Dobler I."/>
            <person name="Ballhausen B."/>
            <person name="Berger M."/>
            <person name="Brinkhoff T."/>
            <person name="Buchholz I."/>
            <person name="Bunk B."/>
            <person name="Cypionka H."/>
            <person name="Daniel R."/>
            <person name="Drepper T."/>
            <person name="Gerdts G."/>
            <person name="Hahnke S."/>
            <person name="Han C."/>
            <person name="Jahn D."/>
            <person name="Kalhoefer D."/>
            <person name="Kiss H."/>
            <person name="Klenk H.P."/>
            <person name="Kyrpides N."/>
            <person name="Liebl W."/>
            <person name="Liesegang H."/>
            <person name="Meincke L."/>
            <person name="Pati A."/>
            <person name="Petersen J."/>
            <person name="Piekarski T."/>
            <person name="Pommerenke C."/>
            <person name="Pradella S."/>
            <person name="Pukall R."/>
            <person name="Rabus R."/>
            <person name="Stackebrandt E."/>
            <person name="Thole S."/>
            <person name="Thompson L."/>
            <person name="Tielen P."/>
            <person name="Tomasch J."/>
            <person name="von Jan M."/>
            <person name="Wanphrut N."/>
            <person name="Wichels A."/>
            <person name="Zech H."/>
            <person name="Simon M."/>
        </authorList>
    </citation>
    <scope>NUCLEOTIDE SEQUENCE [LARGE SCALE GENOMIC DNA]</scope>
    <source>
        <strain evidence="6">DSM 16493 / NCIMB 14021 / DFL 12</strain>
    </source>
</reference>
<accession>A8LJ56</accession>
<dbReference type="PANTHER" id="PTHR43434">
    <property type="entry name" value="PHOSPHOGLYCOLATE PHOSPHATASE"/>
    <property type="match status" value="1"/>
</dbReference>
<dbReference type="HOGENOM" id="CLU_045011_19_1_5"/>
<dbReference type="eggNOG" id="COG0546">
    <property type="taxonomic scope" value="Bacteria"/>
</dbReference>
<dbReference type="PRINTS" id="PR00413">
    <property type="entry name" value="HADHALOGNASE"/>
</dbReference>
<dbReference type="InterPro" id="IPR023214">
    <property type="entry name" value="HAD_sf"/>
</dbReference>
<evidence type="ECO:0000256" key="2">
    <source>
        <dbReference type="ARBA" id="ARBA00004818"/>
    </source>
</evidence>
<dbReference type="GO" id="GO:0005829">
    <property type="term" value="C:cytosol"/>
    <property type="evidence" value="ECO:0007669"/>
    <property type="project" value="TreeGrafter"/>
</dbReference>
<dbReference type="InterPro" id="IPR036412">
    <property type="entry name" value="HAD-like_sf"/>
</dbReference>
<protein>
    <recommendedName>
        <fullName evidence="4">phosphoglycolate phosphatase</fullName>
        <ecNumber evidence="4">3.1.3.18</ecNumber>
    </recommendedName>
</protein>
<evidence type="ECO:0000256" key="3">
    <source>
        <dbReference type="ARBA" id="ARBA00006171"/>
    </source>
</evidence>
<dbReference type="NCBIfam" id="TIGR01509">
    <property type="entry name" value="HAD-SF-IA-v3"/>
    <property type="match status" value="1"/>
</dbReference>
<evidence type="ECO:0000313" key="5">
    <source>
        <dbReference type="EMBL" id="ABV94551.1"/>
    </source>
</evidence>
<dbReference type="Pfam" id="PF00702">
    <property type="entry name" value="Hydrolase"/>
    <property type="match status" value="1"/>
</dbReference>
<evidence type="ECO:0000313" key="6">
    <source>
        <dbReference type="Proteomes" id="UP000006833"/>
    </source>
</evidence>
<name>A8LJ56_DINSH</name>
<evidence type="ECO:0000256" key="1">
    <source>
        <dbReference type="ARBA" id="ARBA00000830"/>
    </source>
</evidence>